<accession>A0AA46Z797</accession>
<name>A0AA46Z797_VIBPH</name>
<dbReference type="EMBL" id="CP097356">
    <property type="protein sequence ID" value="UYV28104.1"/>
    <property type="molecule type" value="Genomic_DNA"/>
</dbReference>
<organism evidence="1 2">
    <name type="scientific">Vibrio parahaemolyticus</name>
    <dbReference type="NCBI Taxonomy" id="670"/>
    <lineage>
        <taxon>Bacteria</taxon>
        <taxon>Pseudomonadati</taxon>
        <taxon>Pseudomonadota</taxon>
        <taxon>Gammaproteobacteria</taxon>
        <taxon>Vibrionales</taxon>
        <taxon>Vibrionaceae</taxon>
        <taxon>Vibrio</taxon>
    </lineage>
</organism>
<dbReference type="RefSeq" id="WP_031818472.1">
    <property type="nucleotide sequence ID" value="NZ_CP097356.1"/>
</dbReference>
<proteinExistence type="predicted"/>
<dbReference type="Proteomes" id="UP001163036">
    <property type="component" value="Chromosome 2"/>
</dbReference>
<reference evidence="1" key="1">
    <citation type="submission" date="2022-05" db="EMBL/GenBank/DDBJ databases">
        <title>Megaplasmid of Vibrio parahaemolyticus.</title>
        <authorList>
            <person name="Strauch E."/>
            <person name="Borowiak M."/>
        </authorList>
    </citation>
    <scope>NUCLEOTIDE SEQUENCE</scope>
    <source>
        <strain evidence="1">16-VB00198</strain>
    </source>
</reference>
<evidence type="ECO:0000313" key="1">
    <source>
        <dbReference type="EMBL" id="UYV28104.1"/>
    </source>
</evidence>
<protein>
    <submittedName>
        <fullName evidence="1">Uncharacterized protein</fullName>
    </submittedName>
</protein>
<gene>
    <name evidence="1" type="ORF">M5598_20480</name>
</gene>
<dbReference type="AlphaFoldDB" id="A0AA46Z797"/>
<evidence type="ECO:0000313" key="2">
    <source>
        <dbReference type="Proteomes" id="UP001163036"/>
    </source>
</evidence>
<sequence length="84" mass="9648">MANKAIYDIFIKTSEVYYYGDHLAGDIMLAQCLNLLIKLFDVQSERKTVLQLLANINHAREVHDFTALADILRYEAAPKLLELH</sequence>